<dbReference type="GO" id="GO:0005737">
    <property type="term" value="C:cytoplasm"/>
    <property type="evidence" value="ECO:0007669"/>
    <property type="project" value="TreeGrafter"/>
</dbReference>
<dbReference type="Proteomes" id="UP001153636">
    <property type="component" value="Chromosome 1"/>
</dbReference>
<organism evidence="1 2">
    <name type="scientific">Psylliodes chrysocephalus</name>
    <dbReference type="NCBI Taxonomy" id="3402493"/>
    <lineage>
        <taxon>Eukaryota</taxon>
        <taxon>Metazoa</taxon>
        <taxon>Ecdysozoa</taxon>
        <taxon>Arthropoda</taxon>
        <taxon>Hexapoda</taxon>
        <taxon>Insecta</taxon>
        <taxon>Pterygota</taxon>
        <taxon>Neoptera</taxon>
        <taxon>Endopterygota</taxon>
        <taxon>Coleoptera</taxon>
        <taxon>Polyphaga</taxon>
        <taxon>Cucujiformia</taxon>
        <taxon>Chrysomeloidea</taxon>
        <taxon>Chrysomelidae</taxon>
        <taxon>Galerucinae</taxon>
        <taxon>Alticini</taxon>
        <taxon>Psylliodes</taxon>
    </lineage>
</organism>
<dbReference type="AlphaFoldDB" id="A0A9P0CI47"/>
<proteinExistence type="predicted"/>
<dbReference type="GO" id="GO:0043161">
    <property type="term" value="P:proteasome-mediated ubiquitin-dependent protein catabolic process"/>
    <property type="evidence" value="ECO:0007669"/>
    <property type="project" value="TreeGrafter"/>
</dbReference>
<dbReference type="GO" id="GO:0031624">
    <property type="term" value="F:ubiquitin conjugating enzyme binding"/>
    <property type="evidence" value="ECO:0007669"/>
    <property type="project" value="TreeGrafter"/>
</dbReference>
<protein>
    <submittedName>
        <fullName evidence="1">Uncharacterized protein</fullName>
    </submittedName>
</protein>
<dbReference type="PANTHER" id="PTHR45877">
    <property type="entry name" value="E3 UBIQUITIN-PROTEIN LIGASE SIAH2"/>
    <property type="match status" value="1"/>
</dbReference>
<dbReference type="Gene3D" id="3.30.40.10">
    <property type="entry name" value="Zinc/RING finger domain, C3HC4 (zinc finger)"/>
    <property type="match status" value="1"/>
</dbReference>
<dbReference type="EMBL" id="OV651813">
    <property type="protein sequence ID" value="CAH1099795.1"/>
    <property type="molecule type" value="Genomic_DNA"/>
</dbReference>
<dbReference type="GO" id="GO:0061630">
    <property type="term" value="F:ubiquitin protein ligase activity"/>
    <property type="evidence" value="ECO:0007669"/>
    <property type="project" value="TreeGrafter"/>
</dbReference>
<evidence type="ECO:0000313" key="2">
    <source>
        <dbReference type="Proteomes" id="UP001153636"/>
    </source>
</evidence>
<reference evidence="1" key="1">
    <citation type="submission" date="2022-01" db="EMBL/GenBank/DDBJ databases">
        <authorList>
            <person name="King R."/>
        </authorList>
    </citation>
    <scope>NUCLEOTIDE SEQUENCE</scope>
</reference>
<dbReference type="OrthoDB" id="6724076at2759"/>
<name>A0A9P0CI47_9CUCU</name>
<dbReference type="SUPFAM" id="SSF49599">
    <property type="entry name" value="TRAF domain-like"/>
    <property type="match status" value="1"/>
</dbReference>
<evidence type="ECO:0000313" key="1">
    <source>
        <dbReference type="EMBL" id="CAH1099795.1"/>
    </source>
</evidence>
<gene>
    <name evidence="1" type="ORF">PSYICH_LOCUS618</name>
</gene>
<dbReference type="InterPro" id="IPR013083">
    <property type="entry name" value="Znf_RING/FYVE/PHD"/>
</dbReference>
<dbReference type="PANTHER" id="PTHR45877:SF2">
    <property type="entry name" value="E3 UBIQUITIN-PROTEIN LIGASE SINA-RELATED"/>
    <property type="match status" value="1"/>
</dbReference>
<accession>A0A9P0CI47</accession>
<keyword evidence="2" id="KW-1185">Reference proteome</keyword>
<dbReference type="InterPro" id="IPR004162">
    <property type="entry name" value="SINA-like_animal"/>
</dbReference>
<sequence>MDIERTPSHDLKCTICKNYLNIAPIVTSDDGKVTKCGRCQYKGPALNNRNSLYESIGSKLKFPCMNEECKTRLAWSEVQRHEKSCQYRKVSCPFYNCRDKDVSFVLLSDVGHFESCHPGVMHYGPITLNFKIVIHHQSFLKLLIINDVPFLMFIHCLKFGEAAVLIGVFSCDSKSYDYEIRIRSDTENQRQVVMKEKVRLYDENLHCLYCLQNICFLETHKYSKKYPDNQSKKYKYYSNIDITSAKTLLKAENLMFDVSVQEHEEGEKNSIISRNSD</sequence>